<dbReference type="InterPro" id="IPR000659">
    <property type="entry name" value="Pyridox_Oxase"/>
</dbReference>
<dbReference type="EC" id="1.4.3.5" evidence="7"/>
<comment type="function">
    <text evidence="7">Catalyzes the oxidation of either pyridoxine 5'-phosphate (PNP) or pyridoxamine 5'-phosphate (PMP) into pyridoxal 5'-phosphate (PLP).</text>
</comment>
<comment type="similarity">
    <text evidence="1 7">Belongs to the pyridoxamine 5'-phosphate oxidase family.</text>
</comment>
<evidence type="ECO:0000259" key="11">
    <source>
        <dbReference type="Pfam" id="PF10590"/>
    </source>
</evidence>
<dbReference type="EMBL" id="SMYL01000002">
    <property type="protein sequence ID" value="TDK67489.1"/>
    <property type="molecule type" value="Genomic_DNA"/>
</dbReference>
<comment type="cofactor">
    <cofactor evidence="7 9">
        <name>FMN</name>
        <dbReference type="ChEBI" id="CHEBI:58210"/>
    </cofactor>
    <text evidence="7 9">Binds 1 FMN per subunit.</text>
</comment>
<evidence type="ECO:0000256" key="5">
    <source>
        <dbReference type="ARBA" id="ARBA00023002"/>
    </source>
</evidence>
<comment type="caution">
    <text evidence="12">The sequence shown here is derived from an EMBL/GenBank/DDBJ whole genome shotgun (WGS) entry which is preliminary data.</text>
</comment>
<dbReference type="GO" id="GO:0004733">
    <property type="term" value="F:pyridoxamine phosphate oxidase activity"/>
    <property type="evidence" value="ECO:0007669"/>
    <property type="project" value="UniProtKB-UniRule"/>
</dbReference>
<feature type="binding site" evidence="7 9">
    <location>
        <begin position="60"/>
        <end position="65"/>
    </location>
    <ligand>
        <name>FMN</name>
        <dbReference type="ChEBI" id="CHEBI:58210"/>
    </ligand>
</feature>
<feature type="binding site" evidence="7 9">
    <location>
        <begin position="139"/>
        <end position="140"/>
    </location>
    <ligand>
        <name>FMN</name>
        <dbReference type="ChEBI" id="CHEBI:58210"/>
    </ligand>
</feature>
<feature type="domain" description="Pyridoxine 5'-phosphate oxidase dimerisation C-terminal" evidence="11">
    <location>
        <begin position="170"/>
        <end position="211"/>
    </location>
</feature>
<evidence type="ECO:0000256" key="6">
    <source>
        <dbReference type="ARBA" id="ARBA00023096"/>
    </source>
</evidence>
<dbReference type="OrthoDB" id="9780392at2"/>
<organism evidence="12 13">
    <name type="scientific">Sapientia aquatica</name>
    <dbReference type="NCBI Taxonomy" id="1549640"/>
    <lineage>
        <taxon>Bacteria</taxon>
        <taxon>Pseudomonadati</taxon>
        <taxon>Pseudomonadota</taxon>
        <taxon>Betaproteobacteria</taxon>
        <taxon>Burkholderiales</taxon>
        <taxon>Oxalobacteraceae</taxon>
        <taxon>Sapientia</taxon>
    </lineage>
</organism>
<comment type="pathway">
    <text evidence="7">Cofactor metabolism; pyridoxal 5'-phosphate salvage; pyridoxal 5'-phosphate from pyridoxamine 5'-phosphate: step 1/1.</text>
</comment>
<feature type="binding site" evidence="7 8">
    <location>
        <position position="122"/>
    </location>
    <ligand>
        <name>substrate</name>
    </ligand>
</feature>
<gene>
    <name evidence="7 12" type="primary">pdxH</name>
    <name evidence="12" type="ORF">E2I14_06980</name>
</gene>
<dbReference type="SUPFAM" id="SSF50475">
    <property type="entry name" value="FMN-binding split barrel"/>
    <property type="match status" value="1"/>
</dbReference>
<keyword evidence="6 7" id="KW-0664">Pyridoxine biosynthesis</keyword>
<evidence type="ECO:0000256" key="8">
    <source>
        <dbReference type="PIRSR" id="PIRSR000190-1"/>
    </source>
</evidence>
<dbReference type="PANTHER" id="PTHR10851:SF0">
    <property type="entry name" value="PYRIDOXINE-5'-PHOSPHATE OXIDASE"/>
    <property type="match status" value="1"/>
</dbReference>
<dbReference type="GO" id="GO:0010181">
    <property type="term" value="F:FMN binding"/>
    <property type="evidence" value="ECO:0007669"/>
    <property type="project" value="UniProtKB-UniRule"/>
</dbReference>
<keyword evidence="13" id="KW-1185">Reference proteome</keyword>
<feature type="binding site" evidence="7 9">
    <location>
        <position position="183"/>
    </location>
    <ligand>
        <name>FMN</name>
        <dbReference type="ChEBI" id="CHEBI:58210"/>
    </ligand>
</feature>
<evidence type="ECO:0000313" key="12">
    <source>
        <dbReference type="EMBL" id="TDK67489.1"/>
    </source>
</evidence>
<comment type="pathway">
    <text evidence="7">Cofactor metabolism; pyridoxal 5'-phosphate salvage; pyridoxal 5'-phosphate from pyridoxine 5'-phosphate: step 1/1.</text>
</comment>
<keyword evidence="4 7" id="KW-0288">FMN</keyword>
<evidence type="ECO:0000313" key="13">
    <source>
        <dbReference type="Proteomes" id="UP000294829"/>
    </source>
</evidence>
<protein>
    <recommendedName>
        <fullName evidence="7">Pyridoxine/pyridoxamine 5'-phosphate oxidase</fullName>
        <ecNumber evidence="7">1.4.3.5</ecNumber>
    </recommendedName>
    <alternativeName>
        <fullName evidence="7">PNP/PMP oxidase</fullName>
        <shortName evidence="7">PNPOx</shortName>
    </alternativeName>
    <alternativeName>
        <fullName evidence="7">Pyridoxal 5'-phosphate synthase</fullName>
    </alternativeName>
</protein>
<dbReference type="Pfam" id="PF01243">
    <property type="entry name" value="PNPOx_N"/>
    <property type="match status" value="1"/>
</dbReference>
<dbReference type="Gene3D" id="2.30.110.10">
    <property type="entry name" value="Electron Transport, Fmn-binding Protein, Chain A"/>
    <property type="match status" value="1"/>
</dbReference>
<feature type="binding site" evidence="7 8">
    <location>
        <begin position="189"/>
        <end position="191"/>
    </location>
    <ligand>
        <name>substrate</name>
    </ligand>
</feature>
<dbReference type="HAMAP" id="MF_01629">
    <property type="entry name" value="PdxH"/>
    <property type="match status" value="1"/>
</dbReference>
<comment type="catalytic activity">
    <reaction evidence="7">
        <text>pyridoxamine 5'-phosphate + O2 + H2O = pyridoxal 5'-phosphate + H2O2 + NH4(+)</text>
        <dbReference type="Rhea" id="RHEA:15817"/>
        <dbReference type="ChEBI" id="CHEBI:15377"/>
        <dbReference type="ChEBI" id="CHEBI:15379"/>
        <dbReference type="ChEBI" id="CHEBI:16240"/>
        <dbReference type="ChEBI" id="CHEBI:28938"/>
        <dbReference type="ChEBI" id="CHEBI:58451"/>
        <dbReference type="ChEBI" id="CHEBI:597326"/>
        <dbReference type="EC" id="1.4.3.5"/>
    </reaction>
</comment>
<feature type="binding site" evidence="7 8">
    <location>
        <position position="126"/>
    </location>
    <ligand>
        <name>substrate</name>
    </ligand>
</feature>
<feature type="binding site" evidence="7 9">
    <location>
        <position position="104"/>
    </location>
    <ligand>
        <name>FMN</name>
        <dbReference type="ChEBI" id="CHEBI:58210"/>
    </ligand>
</feature>
<dbReference type="PIRSF" id="PIRSF000190">
    <property type="entry name" value="Pyd_amn-ph_oxd"/>
    <property type="match status" value="1"/>
</dbReference>
<feature type="binding site" evidence="7 9">
    <location>
        <position position="193"/>
    </location>
    <ligand>
        <name>FMN</name>
        <dbReference type="ChEBI" id="CHEBI:58210"/>
    </ligand>
</feature>
<dbReference type="PANTHER" id="PTHR10851">
    <property type="entry name" value="PYRIDOXINE-5-PHOSPHATE OXIDASE"/>
    <property type="match status" value="1"/>
</dbReference>
<dbReference type="NCBIfam" id="NF004231">
    <property type="entry name" value="PRK05679.1"/>
    <property type="match status" value="1"/>
</dbReference>
<dbReference type="RefSeq" id="WP_133326789.1">
    <property type="nucleotide sequence ID" value="NZ_SMYL01000002.1"/>
</dbReference>
<dbReference type="NCBIfam" id="TIGR00558">
    <property type="entry name" value="pdxH"/>
    <property type="match status" value="1"/>
</dbReference>
<dbReference type="Pfam" id="PF10590">
    <property type="entry name" value="PNP_phzG_C"/>
    <property type="match status" value="1"/>
</dbReference>
<evidence type="ECO:0000256" key="9">
    <source>
        <dbReference type="PIRSR" id="PIRSR000190-2"/>
    </source>
</evidence>
<evidence type="ECO:0000256" key="7">
    <source>
        <dbReference type="HAMAP-Rule" id="MF_01629"/>
    </source>
</evidence>
<feature type="binding site" evidence="7 8">
    <location>
        <position position="65"/>
    </location>
    <ligand>
        <name>substrate</name>
    </ligand>
</feature>
<evidence type="ECO:0000259" key="10">
    <source>
        <dbReference type="Pfam" id="PF01243"/>
    </source>
</evidence>
<feature type="binding site" evidence="7 8">
    <location>
        <position position="130"/>
    </location>
    <ligand>
        <name>substrate</name>
    </ligand>
</feature>
<dbReference type="FunFam" id="2.30.110.10:FF:000020">
    <property type="entry name" value="PNPO isoform 11"/>
    <property type="match status" value="1"/>
</dbReference>
<keyword evidence="5 7" id="KW-0560">Oxidoreductase</keyword>
<reference evidence="12 13" key="1">
    <citation type="submission" date="2019-03" db="EMBL/GenBank/DDBJ databases">
        <title>Sapientia aquatica gen. nov., sp. nov., isolated from a crater lake.</title>
        <authorList>
            <person name="Felfoldi T."/>
            <person name="Szabo A."/>
            <person name="Toth E."/>
            <person name="Schumann P."/>
            <person name="Keki Z."/>
            <person name="Marialigeti K."/>
            <person name="Mathe I."/>
        </authorList>
    </citation>
    <scope>NUCLEOTIDE SEQUENCE [LARGE SCALE GENOMIC DNA]</scope>
    <source>
        <strain evidence="12 13">SA-152</strain>
    </source>
</reference>
<comment type="subunit">
    <text evidence="2 7">Homodimer.</text>
</comment>
<name>A0A4R5W414_9BURK</name>
<keyword evidence="3 7" id="KW-0285">Flavoprotein</keyword>
<evidence type="ECO:0000256" key="2">
    <source>
        <dbReference type="ARBA" id="ARBA00011738"/>
    </source>
</evidence>
<proteinExistence type="inferred from homology"/>
<feature type="domain" description="Pyridoxamine 5'-phosphate oxidase N-terminal" evidence="10">
    <location>
        <begin position="33"/>
        <end position="159"/>
    </location>
</feature>
<dbReference type="AlphaFoldDB" id="A0A4R5W414"/>
<evidence type="ECO:0000256" key="1">
    <source>
        <dbReference type="ARBA" id="ARBA00007301"/>
    </source>
</evidence>
<dbReference type="Proteomes" id="UP000294829">
    <property type="component" value="Unassembled WGS sequence"/>
</dbReference>
<dbReference type="InterPro" id="IPR012349">
    <property type="entry name" value="Split_barrel_FMN-bd"/>
</dbReference>
<dbReference type="GO" id="GO:0008615">
    <property type="term" value="P:pyridoxine biosynthetic process"/>
    <property type="evidence" value="ECO:0007669"/>
    <property type="project" value="UniProtKB-UniRule"/>
</dbReference>
<evidence type="ECO:0000256" key="3">
    <source>
        <dbReference type="ARBA" id="ARBA00022630"/>
    </source>
</evidence>
<evidence type="ECO:0000256" key="4">
    <source>
        <dbReference type="ARBA" id="ARBA00022643"/>
    </source>
</evidence>
<dbReference type="InterPro" id="IPR019576">
    <property type="entry name" value="Pyridoxamine_oxidase_dimer_C"/>
</dbReference>
<feature type="binding site" evidence="8">
    <location>
        <begin position="7"/>
        <end position="10"/>
    </location>
    <ligand>
        <name>substrate</name>
    </ligand>
</feature>
<sequence>MSLADIRTDYQRASLSEDQVNADPLKQFSIWFQEALDSKVNEPNAMSLSTANANGRPSSRIVLIKDLDQRGITWFTHYASRKGEELAANPHAALLFFWPELERQVRIEGKVERVGDIDNDTYFNSRPLASRHGALASQQSKVIANRSLLEQRVEEIRVQHGEKVQRPDHWGGYRLVPDYFEFWQGRSSRLHDRIVFARNEHGVWERSRLQP</sequence>
<feature type="binding site" evidence="7 9">
    <location>
        <begin position="75"/>
        <end position="76"/>
    </location>
    <ligand>
        <name>FMN</name>
        <dbReference type="ChEBI" id="CHEBI:58210"/>
    </ligand>
</feature>
<dbReference type="PROSITE" id="PS01064">
    <property type="entry name" value="PYRIDOX_OXIDASE"/>
    <property type="match status" value="1"/>
</dbReference>
<dbReference type="InterPro" id="IPR019740">
    <property type="entry name" value="Pyridox_Oxase_CS"/>
</dbReference>
<dbReference type="UniPathway" id="UPA01068">
    <property type="reaction ID" value="UER00304"/>
</dbReference>
<comment type="catalytic activity">
    <reaction evidence="7">
        <text>pyridoxine 5'-phosphate + O2 = pyridoxal 5'-phosphate + H2O2</text>
        <dbReference type="Rhea" id="RHEA:15149"/>
        <dbReference type="ChEBI" id="CHEBI:15379"/>
        <dbReference type="ChEBI" id="CHEBI:16240"/>
        <dbReference type="ChEBI" id="CHEBI:58589"/>
        <dbReference type="ChEBI" id="CHEBI:597326"/>
        <dbReference type="EC" id="1.4.3.5"/>
    </reaction>
</comment>
<accession>A0A4R5W414</accession>
<feature type="binding site" evidence="7 9">
    <location>
        <position position="82"/>
    </location>
    <ligand>
        <name>FMN</name>
        <dbReference type="ChEBI" id="CHEBI:58210"/>
    </ligand>
</feature>
<feature type="binding site" evidence="7 9">
    <location>
        <position position="81"/>
    </location>
    <ligand>
        <name>FMN</name>
        <dbReference type="ChEBI" id="CHEBI:58210"/>
    </ligand>
</feature>
<dbReference type="InterPro" id="IPR011576">
    <property type="entry name" value="Pyridox_Oxase_N"/>
</dbReference>